<feature type="transmembrane region" description="Helical" evidence="2">
    <location>
        <begin position="32"/>
        <end position="52"/>
    </location>
</feature>
<reference evidence="3 4" key="1">
    <citation type="journal article" date="2016" name="Nat. Commun.">
        <title>Thousands of microbial genomes shed light on interconnected biogeochemical processes in an aquifer system.</title>
        <authorList>
            <person name="Anantharaman K."/>
            <person name="Brown C.T."/>
            <person name="Hug L.A."/>
            <person name="Sharon I."/>
            <person name="Castelle C.J."/>
            <person name="Probst A.J."/>
            <person name="Thomas B.C."/>
            <person name="Singh A."/>
            <person name="Wilkins M.J."/>
            <person name="Karaoz U."/>
            <person name="Brodie E.L."/>
            <person name="Williams K.H."/>
            <person name="Hubbard S.S."/>
            <person name="Banfield J.F."/>
        </authorList>
    </citation>
    <scope>NUCLEOTIDE SEQUENCE [LARGE SCALE GENOMIC DNA]</scope>
</reference>
<feature type="region of interest" description="Disordered" evidence="1">
    <location>
        <begin position="1"/>
        <end position="27"/>
    </location>
</feature>
<keyword evidence="2" id="KW-0812">Transmembrane</keyword>
<dbReference type="AlphaFoldDB" id="A0A1G2SG50"/>
<keyword evidence="2" id="KW-1133">Transmembrane helix</keyword>
<name>A0A1G2SG50_9BACT</name>
<dbReference type="Proteomes" id="UP000177987">
    <property type="component" value="Unassembled WGS sequence"/>
</dbReference>
<protein>
    <submittedName>
        <fullName evidence="3">Uncharacterized protein</fullName>
    </submittedName>
</protein>
<accession>A0A1G2SG50</accession>
<sequence>MMKKDWNKEFKKLTTSKASDPSKAEPTPYRDWRLLVSGFFVLLVISVGFNIYMSIEINRDSFFTTTPKTEEGVVFNGEGLAAVLEDLAMKEAAFERLITEGVSVVDPSL</sequence>
<comment type="caution">
    <text evidence="3">The sequence shown here is derived from an EMBL/GenBank/DDBJ whole genome shotgun (WGS) entry which is preliminary data.</text>
</comment>
<evidence type="ECO:0000313" key="3">
    <source>
        <dbReference type="EMBL" id="OHA83934.1"/>
    </source>
</evidence>
<evidence type="ECO:0000256" key="1">
    <source>
        <dbReference type="SAM" id="MobiDB-lite"/>
    </source>
</evidence>
<dbReference type="EMBL" id="MHUW01000010">
    <property type="protein sequence ID" value="OHA83934.1"/>
    <property type="molecule type" value="Genomic_DNA"/>
</dbReference>
<gene>
    <name evidence="3" type="ORF">A2937_03275</name>
</gene>
<evidence type="ECO:0000256" key="2">
    <source>
        <dbReference type="SAM" id="Phobius"/>
    </source>
</evidence>
<keyword evidence="2" id="KW-0472">Membrane</keyword>
<evidence type="ECO:0000313" key="4">
    <source>
        <dbReference type="Proteomes" id="UP000177987"/>
    </source>
</evidence>
<organism evidence="3 4">
    <name type="scientific">Candidatus Yonathbacteria bacterium RIFCSPLOWO2_01_FULL_47_33b</name>
    <dbReference type="NCBI Taxonomy" id="1802727"/>
    <lineage>
        <taxon>Bacteria</taxon>
        <taxon>Candidatus Yonathiibacteriota</taxon>
    </lineage>
</organism>
<dbReference type="STRING" id="1802727.A2937_03275"/>
<proteinExistence type="predicted"/>
<feature type="compositionally biased region" description="Basic and acidic residues" evidence="1">
    <location>
        <begin position="1"/>
        <end position="12"/>
    </location>
</feature>